<feature type="transmembrane region" description="Helical" evidence="1">
    <location>
        <begin position="23"/>
        <end position="42"/>
    </location>
</feature>
<reference evidence="2 3" key="1">
    <citation type="submission" date="2020-08" db="EMBL/GenBank/DDBJ databases">
        <title>Draft genome sequencing of an Anaerocolumna strain isolated from anoxic soil subjected to BSD treatment.</title>
        <authorList>
            <person name="Uek A."/>
            <person name="Tonouchi A."/>
        </authorList>
    </citation>
    <scope>NUCLEOTIDE SEQUENCE [LARGE SCALE GENOMIC DNA]</scope>
    <source>
        <strain evidence="2 3">CTTW</strain>
    </source>
</reference>
<organism evidence="2 3">
    <name type="scientific">Anaerocolumna chitinilytica</name>
    <dbReference type="NCBI Taxonomy" id="1727145"/>
    <lineage>
        <taxon>Bacteria</taxon>
        <taxon>Bacillati</taxon>
        <taxon>Bacillota</taxon>
        <taxon>Clostridia</taxon>
        <taxon>Lachnospirales</taxon>
        <taxon>Lachnospiraceae</taxon>
        <taxon>Anaerocolumna</taxon>
    </lineage>
</organism>
<name>A0A7I8DH87_9FIRM</name>
<sequence length="71" mass="8573">MRSISYTQPETYLNQDVEKHPPVYFSINIILPIIWLKIKYIYIIKIYDIEKAAVMTRLNYTIFERTVLHIP</sequence>
<reference evidence="2 3" key="2">
    <citation type="submission" date="2020-08" db="EMBL/GenBank/DDBJ databases">
        <authorList>
            <person name="Ueki A."/>
            <person name="Tonouchi A."/>
        </authorList>
    </citation>
    <scope>NUCLEOTIDE SEQUENCE [LARGE SCALE GENOMIC DNA]</scope>
    <source>
        <strain evidence="2 3">CTTW</strain>
    </source>
</reference>
<dbReference type="KEGG" id="acht:bsdcttw_07530"/>
<evidence type="ECO:0000313" key="2">
    <source>
        <dbReference type="EMBL" id="BCJ97712.1"/>
    </source>
</evidence>
<evidence type="ECO:0000256" key="1">
    <source>
        <dbReference type="SAM" id="Phobius"/>
    </source>
</evidence>
<dbReference type="Proteomes" id="UP000515703">
    <property type="component" value="Chromosome"/>
</dbReference>
<accession>A0A7I8DH87</accession>
<keyword evidence="3" id="KW-1185">Reference proteome</keyword>
<gene>
    <name evidence="2" type="ORF">bsdcttw_07530</name>
</gene>
<keyword evidence="1" id="KW-0812">Transmembrane</keyword>
<keyword evidence="1" id="KW-1133">Transmembrane helix</keyword>
<dbReference type="EMBL" id="AP023368">
    <property type="protein sequence ID" value="BCJ97712.1"/>
    <property type="molecule type" value="Genomic_DNA"/>
</dbReference>
<evidence type="ECO:0000313" key="3">
    <source>
        <dbReference type="Proteomes" id="UP000515703"/>
    </source>
</evidence>
<proteinExistence type="predicted"/>
<keyword evidence="1" id="KW-0472">Membrane</keyword>
<dbReference type="AlphaFoldDB" id="A0A7I8DH87"/>
<protein>
    <submittedName>
        <fullName evidence="2">Uncharacterized protein</fullName>
    </submittedName>
</protein>